<organism evidence="1">
    <name type="scientific">marine sediment metagenome</name>
    <dbReference type="NCBI Taxonomy" id="412755"/>
    <lineage>
        <taxon>unclassified sequences</taxon>
        <taxon>metagenomes</taxon>
        <taxon>ecological metagenomes</taxon>
    </lineage>
</organism>
<protein>
    <submittedName>
        <fullName evidence="1">Uncharacterized protein</fullName>
    </submittedName>
</protein>
<dbReference type="AlphaFoldDB" id="X0V2Y1"/>
<proteinExistence type="predicted"/>
<accession>X0V2Y1</accession>
<evidence type="ECO:0000313" key="1">
    <source>
        <dbReference type="EMBL" id="GAG06898.1"/>
    </source>
</evidence>
<comment type="caution">
    <text evidence="1">The sequence shown here is derived from an EMBL/GenBank/DDBJ whole genome shotgun (WGS) entry which is preliminary data.</text>
</comment>
<reference evidence="1" key="1">
    <citation type="journal article" date="2014" name="Front. Microbiol.">
        <title>High frequency of phylogenetically diverse reductive dehalogenase-homologous genes in deep subseafloor sedimentary metagenomes.</title>
        <authorList>
            <person name="Kawai M."/>
            <person name="Futagami T."/>
            <person name="Toyoda A."/>
            <person name="Takaki Y."/>
            <person name="Nishi S."/>
            <person name="Hori S."/>
            <person name="Arai W."/>
            <person name="Tsubouchi T."/>
            <person name="Morono Y."/>
            <person name="Uchiyama I."/>
            <person name="Ito T."/>
            <person name="Fujiyama A."/>
            <person name="Inagaki F."/>
            <person name="Takami H."/>
        </authorList>
    </citation>
    <scope>NUCLEOTIDE SEQUENCE</scope>
    <source>
        <strain evidence="1">Expedition CK06-06</strain>
    </source>
</reference>
<dbReference type="EMBL" id="BARS01025680">
    <property type="protein sequence ID" value="GAG06898.1"/>
    <property type="molecule type" value="Genomic_DNA"/>
</dbReference>
<gene>
    <name evidence="1" type="ORF">S01H1_40545</name>
</gene>
<name>X0V2Y1_9ZZZZ</name>
<sequence>MLIGLAITLNFECKTYQDHFDSDVGKITFGKKLPKFEEKTFCKHYGERAVDEVYLTEVGQDQL</sequence>